<evidence type="ECO:0000256" key="1">
    <source>
        <dbReference type="SAM" id="SignalP"/>
    </source>
</evidence>
<keyword evidence="2" id="KW-0255">Endonuclease</keyword>
<accession>A0A0W0TPK6</accession>
<keyword evidence="3" id="KW-1185">Reference proteome</keyword>
<gene>
    <name evidence="2" type="ORF">Lery_1360</name>
</gene>
<proteinExistence type="predicted"/>
<dbReference type="Proteomes" id="UP000054773">
    <property type="component" value="Unassembled WGS sequence"/>
</dbReference>
<keyword evidence="2" id="KW-0540">Nuclease</keyword>
<dbReference type="GO" id="GO:0004519">
    <property type="term" value="F:endonuclease activity"/>
    <property type="evidence" value="ECO:0007669"/>
    <property type="project" value="UniProtKB-KW"/>
</dbReference>
<sequence>MLRFVVMVWAMFMLNSCAAHDERYYRLNPPELISVMKACPEKQPRHLSCDELKPVFAEVSQLAYQLQINPQRFGYRILSLQEELGKQQALLAQNPNQPQLAADIEKKQRQLAELMAIVRWLEAPEG</sequence>
<evidence type="ECO:0000313" key="3">
    <source>
        <dbReference type="Proteomes" id="UP000054773"/>
    </source>
</evidence>
<protein>
    <submittedName>
        <fullName evidence="2">Secreted endonuclease</fullName>
    </submittedName>
</protein>
<name>A0A0W0TPK6_LEGER</name>
<keyword evidence="2" id="KW-0378">Hydrolase</keyword>
<dbReference type="PATRIC" id="fig|448.7.peg.1421"/>
<reference evidence="2 3" key="1">
    <citation type="submission" date="2015-11" db="EMBL/GenBank/DDBJ databases">
        <title>Genomic analysis of 38 Legionella species identifies large and diverse effector repertoires.</title>
        <authorList>
            <person name="Burstein D."/>
            <person name="Amaro F."/>
            <person name="Zusman T."/>
            <person name="Lifshitz Z."/>
            <person name="Cohen O."/>
            <person name="Gilbert J.A."/>
            <person name="Pupko T."/>
            <person name="Shuman H.A."/>
            <person name="Segal G."/>
        </authorList>
    </citation>
    <scope>NUCLEOTIDE SEQUENCE [LARGE SCALE GENOMIC DNA]</scope>
    <source>
        <strain evidence="2 3">SE-32A-C8</strain>
    </source>
</reference>
<dbReference type="RefSeq" id="WP_065230264.1">
    <property type="nucleotide sequence ID" value="NZ_CAAAHY010000027.1"/>
</dbReference>
<keyword evidence="1" id="KW-0732">Signal</keyword>
<dbReference type="EMBL" id="LNYA01000024">
    <property type="protein sequence ID" value="KTC97521.1"/>
    <property type="molecule type" value="Genomic_DNA"/>
</dbReference>
<dbReference type="AlphaFoldDB" id="A0A0W0TPK6"/>
<organism evidence="2 3">
    <name type="scientific">Legionella erythra</name>
    <dbReference type="NCBI Taxonomy" id="448"/>
    <lineage>
        <taxon>Bacteria</taxon>
        <taxon>Pseudomonadati</taxon>
        <taxon>Pseudomonadota</taxon>
        <taxon>Gammaproteobacteria</taxon>
        <taxon>Legionellales</taxon>
        <taxon>Legionellaceae</taxon>
        <taxon>Legionella</taxon>
    </lineage>
</organism>
<evidence type="ECO:0000313" key="2">
    <source>
        <dbReference type="EMBL" id="KTC97521.1"/>
    </source>
</evidence>
<dbReference type="OrthoDB" id="5647842at2"/>
<dbReference type="STRING" id="448.Lery_1360"/>
<feature type="signal peptide" evidence="1">
    <location>
        <begin position="1"/>
        <end position="21"/>
    </location>
</feature>
<feature type="chain" id="PRO_5006913260" evidence="1">
    <location>
        <begin position="22"/>
        <end position="126"/>
    </location>
</feature>
<comment type="caution">
    <text evidence="2">The sequence shown here is derived from an EMBL/GenBank/DDBJ whole genome shotgun (WGS) entry which is preliminary data.</text>
</comment>